<organism evidence="1 2">
    <name type="scientific">Cetraspora pellucida</name>
    <dbReference type="NCBI Taxonomy" id="1433469"/>
    <lineage>
        <taxon>Eukaryota</taxon>
        <taxon>Fungi</taxon>
        <taxon>Fungi incertae sedis</taxon>
        <taxon>Mucoromycota</taxon>
        <taxon>Glomeromycotina</taxon>
        <taxon>Glomeromycetes</taxon>
        <taxon>Diversisporales</taxon>
        <taxon>Gigasporaceae</taxon>
        <taxon>Cetraspora</taxon>
    </lineage>
</organism>
<keyword evidence="2" id="KW-1185">Reference proteome</keyword>
<accession>A0ACA9MDI4</accession>
<sequence length="89" mass="10879">KHAIGLEHERTKLKISKELTLSCTIEDWQNEQIMNTLFNYYLKKYQYVYKMEKIFISWQNQKNNLIELTTKLQEIYSLNYTIKDCELHV</sequence>
<name>A0ACA9MDI4_9GLOM</name>
<protein>
    <submittedName>
        <fullName evidence="1">10947_t:CDS:1</fullName>
    </submittedName>
</protein>
<dbReference type="EMBL" id="CAJVPW010007787">
    <property type="protein sequence ID" value="CAG8585728.1"/>
    <property type="molecule type" value="Genomic_DNA"/>
</dbReference>
<feature type="non-terminal residue" evidence="1">
    <location>
        <position position="1"/>
    </location>
</feature>
<proteinExistence type="predicted"/>
<comment type="caution">
    <text evidence="1">The sequence shown here is derived from an EMBL/GenBank/DDBJ whole genome shotgun (WGS) entry which is preliminary data.</text>
</comment>
<evidence type="ECO:0000313" key="2">
    <source>
        <dbReference type="Proteomes" id="UP000789366"/>
    </source>
</evidence>
<dbReference type="Proteomes" id="UP000789366">
    <property type="component" value="Unassembled WGS sequence"/>
</dbReference>
<evidence type="ECO:0000313" key="1">
    <source>
        <dbReference type="EMBL" id="CAG8585728.1"/>
    </source>
</evidence>
<reference evidence="1" key="1">
    <citation type="submission" date="2021-06" db="EMBL/GenBank/DDBJ databases">
        <authorList>
            <person name="Kallberg Y."/>
            <person name="Tangrot J."/>
            <person name="Rosling A."/>
        </authorList>
    </citation>
    <scope>NUCLEOTIDE SEQUENCE</scope>
    <source>
        <strain evidence="1">28 12/20/2015</strain>
    </source>
</reference>
<gene>
    <name evidence="1" type="ORF">SPELUC_LOCUS6555</name>
</gene>